<dbReference type="RefSeq" id="WP_057480338.1">
    <property type="nucleotide sequence ID" value="NZ_BMWR01000002.1"/>
</dbReference>
<accession>A0A0Q9ZNC9</accession>
<dbReference type="InterPro" id="IPR036188">
    <property type="entry name" value="FAD/NAD-bd_sf"/>
</dbReference>
<dbReference type="STRING" id="270918.APR42_01205"/>
<evidence type="ECO:0000313" key="2">
    <source>
        <dbReference type="EMBL" id="KRG30513.1"/>
    </source>
</evidence>
<evidence type="ECO:0000259" key="1">
    <source>
        <dbReference type="Pfam" id="PF07992"/>
    </source>
</evidence>
<dbReference type="InterPro" id="IPR052541">
    <property type="entry name" value="SQRD"/>
</dbReference>
<dbReference type="PRINTS" id="PR00368">
    <property type="entry name" value="FADPNR"/>
</dbReference>
<name>A0A0Q9ZNC9_9FLAO</name>
<dbReference type="InterPro" id="IPR023753">
    <property type="entry name" value="FAD/NAD-binding_dom"/>
</dbReference>
<comment type="caution">
    <text evidence="2">The sequence shown here is derived from an EMBL/GenBank/DDBJ whole genome shotgun (WGS) entry which is preliminary data.</text>
</comment>
<dbReference type="PRINTS" id="PR00411">
    <property type="entry name" value="PNDRDTASEI"/>
</dbReference>
<dbReference type="OrthoDB" id="9805710at2"/>
<sequence>MKTVLVLGAGTGGIVTARELSKHSGNEEDINLVKIQVFEKGENSLFSPSLPWVMVGNRKQEEVTKSINKLQASGLEVIQGDIENIDPENISITVKGKQYKGDHMVISLGVDQSDIYNLEQFGHNFFTLKGAEDFHSKLKNFDGGEIAILVSSLPFKSPAAPYEAAMLIEDFVTKNKLNNKTTVSLFTPEAGPMEFASAEASEELKELLEKKGIRYYPNHQLTKVSANKLEFNNGKKYSYNLLAYTPKHQLPEVIRKTDLAGKSGWVEVDNQTLETKFQNVYAIGDITHLKTETGTILPKIGVFARQQGEVVAHNISRKIGNQEPDQIFVPEGKYFIEAGEGKASESGGKFSGEENKKVKMKDPAQWSHFSKWWDEKFWFFKNF</sequence>
<dbReference type="GO" id="GO:0016491">
    <property type="term" value="F:oxidoreductase activity"/>
    <property type="evidence" value="ECO:0007669"/>
    <property type="project" value="InterPro"/>
</dbReference>
<dbReference type="Pfam" id="PF07992">
    <property type="entry name" value="Pyr_redox_2"/>
    <property type="match status" value="1"/>
</dbReference>
<protein>
    <recommendedName>
        <fullName evidence="1">FAD/NAD(P)-binding domain-containing protein</fullName>
    </recommendedName>
</protein>
<dbReference type="Proteomes" id="UP000051643">
    <property type="component" value="Unassembled WGS sequence"/>
</dbReference>
<proteinExistence type="predicted"/>
<dbReference type="Gene3D" id="3.50.50.60">
    <property type="entry name" value="FAD/NAD(P)-binding domain"/>
    <property type="match status" value="2"/>
</dbReference>
<dbReference type="AlphaFoldDB" id="A0A0Q9ZNC9"/>
<gene>
    <name evidence="2" type="ORF">APR42_01205</name>
</gene>
<reference evidence="2" key="1">
    <citation type="submission" date="2015-10" db="EMBL/GenBank/DDBJ databases">
        <title>Draft genome sequence of Salegentibacter mishustinae KCTC 12263.</title>
        <authorList>
            <person name="Lin W."/>
            <person name="Zheng Q."/>
        </authorList>
    </citation>
    <scope>NUCLEOTIDE SEQUENCE [LARGE SCALE GENOMIC DNA]</scope>
    <source>
        <strain evidence="2">KCTC 12263</strain>
    </source>
</reference>
<dbReference type="SUPFAM" id="SSF51905">
    <property type="entry name" value="FAD/NAD(P)-binding domain"/>
    <property type="match status" value="2"/>
</dbReference>
<feature type="domain" description="FAD/NAD(P)-binding" evidence="1">
    <location>
        <begin position="3"/>
        <end position="290"/>
    </location>
</feature>
<dbReference type="PANTHER" id="PTHR43755">
    <property type="match status" value="1"/>
</dbReference>
<dbReference type="PANTHER" id="PTHR43755:SF1">
    <property type="entry name" value="FAD-DEPENDENT PYRIDINE NUCLEOTIDE-DISULPHIDE OXIDOREDUCTASE"/>
    <property type="match status" value="1"/>
</dbReference>
<dbReference type="EMBL" id="LKTP01000001">
    <property type="protein sequence ID" value="KRG30513.1"/>
    <property type="molecule type" value="Genomic_DNA"/>
</dbReference>
<evidence type="ECO:0000313" key="3">
    <source>
        <dbReference type="Proteomes" id="UP000051643"/>
    </source>
</evidence>
<keyword evidence="3" id="KW-1185">Reference proteome</keyword>
<organism evidence="2 3">
    <name type="scientific">Salegentibacter mishustinae</name>
    <dbReference type="NCBI Taxonomy" id="270918"/>
    <lineage>
        <taxon>Bacteria</taxon>
        <taxon>Pseudomonadati</taxon>
        <taxon>Bacteroidota</taxon>
        <taxon>Flavobacteriia</taxon>
        <taxon>Flavobacteriales</taxon>
        <taxon>Flavobacteriaceae</taxon>
        <taxon>Salegentibacter</taxon>
    </lineage>
</organism>